<sequence>MQFGADLVQAEGRNITVNGEAIEVAPDTSVAINGLILKRLGEFMFLDSALGVRVKWDVGPTVYVTSTMENVDKTQGLCGVYNYDVSDDFTTLSGEQTNYVTYFANSWKMCEIGDADCADVADVGHFCDQYPSRKANAEIICNKLLEDPFSSCNFVIDPSQYFDMCTYDYCSWPEEEDRVKAVCGTMAAYSRECAESGVVFNWRSDDLCGKSCYNGTVYTECGSQCPRTCTDMQFSLESSYCSAECAPGCECPNEMVLDGDVCVIPESCPCYHHRERYEAGETIMQECNECVCHTGLWTCTEDRCASTCHFMGTGHVKTFDGKHFNIQGADCPYVLVEDVAGIKFRVTTKLQPCSSGSITTCMDSLTIQTYKDNVKLMANGLVYLNGELQRLPYRSTDLYLKRASSLYTVVEGFGVTVIWGSLNEVYVVLDPYYTAQVLGLCGTFNWDQHDDFTTRDGDVESAENTFTDRLRLTLSCPDVIEEYVSAYGVYFQNRAYSQEKCGILNSEVFAPCHDHVDKTTYYDLCLDDVSGCPWIDDPGNCLCPVLSAYAMACAKEGVEVDWRLQEEVSALCYKQCSGGQTYHECLDPCMRTCGDHRHDELCADLHDVGCVAGCNCPEGQLLDDEGRCVHLEDCTCVDMYTGEVYPPGKRIKQGCKVCECIEAKWNCSDRFCFGTAICPNNQEFSLEASPCPLTCDNMEYEWDCKAPPFEGCDCPEGYVFSGDWCVLPENCPCRHGGKDYQRGEVIQKDCNTCMCEGKHWSCTRDKCAGMCHASGDPHYVTFDGRAYSFQGDCSYVLAKEAVNNSFTVTAENVPCGSSGVTCTKSVTVTIKGTDILMSTGRVVRVNGVVVNLPKYYEGSGIYIREAGMFAILKAKLGLEVKFDGGTRVFIRVEPQYQNCMAGLCGNYDGFQDNDFTTRAGSSETSPTIFGNSWRVSQACGELAEGDDIKPCELNPMKLPWAELTCSALMSAMFERCRQVVPYLQYYQWCLDDACGCDFGGDSKCVCTAISSYAEACNAAGIYVRWRSQELCPMQCDNGYIYEACGPICQSSCSGGQEEWYCQNSTCTEGCFCPDGWFPEGDSCVEARECPCFLYDVEYPAGAVYMVNCQTCNCTGGEWICTGELCEGEEGVGTCTPDEFTCSNARCVHMAWVCDGQNDCGDGTDETNCTMKTCSSVAFQCDNGQCIPQEYVCDGMPDCSDYTDEQACPAPTCTNREFKCENGRCIPQSFVCDAEFDCGFEDHSDEADCGDECGVGEFWCGLQSLCMPLTLRCDGHDDCGDGSDEALCSCLPHEFTCANGYCILRTKLCDSVEDCPRGVDENINICPSNGTGNGTAAPCDGFLCQNGQECIESILMCDGRADCFDGSDESLQHCQLTCGAGQFMCSNGACIAVNKTCDGTMDCLSGEDESLPQCHGTTTVSAPGTVSTSQAPPGTNEPMGTCASGWFQCFFDLTCIPASFECDGQTDCDDESDEMFCGYGFTGSPPLTSTETSPVTTTIPVTSPLATTLVTPPGSCEYVCANGRCLNASQVCNTLPECADAATTQHGVDSDEYRCGGYTVWYPWEPCSASCGDGTQTRHRYCADPQPLPDDPLRACKGEDSEQRPCYIEACPAPPSWGPWGTWSNWTGGCLVGFTYRERRCRTNYQTGDEECEDVPGADSTYLEIMAQNVSQDCGPESCRDKQEYRDRDSCLVCPPSCLGLADGVECVPEPCEAGCFCPDGYYEDNGDCVRVEDCQCYHNGSFYSPGAELLIRPCETCICSEGQWTNCSIHSPCNVDCGWSEWSTWGECLGACGSSSFQWSSRMPDHPSRQGNGTACVGPDTRLQNCTTDPCPACTFEGMEKQIGDQWTNGSCHICDCLQDALIVCSKYCPLKDIGCPQVNLNHILFRIDTKHYVITRS</sequence>
<organism evidence="12 13">
    <name type="scientific">Branchiostoma floridae</name>
    <name type="common">Florida lancelet</name>
    <name type="synonym">Amphioxus</name>
    <dbReference type="NCBI Taxonomy" id="7739"/>
    <lineage>
        <taxon>Eukaryota</taxon>
        <taxon>Metazoa</taxon>
        <taxon>Chordata</taxon>
        <taxon>Cephalochordata</taxon>
        <taxon>Leptocardii</taxon>
        <taxon>Amphioxiformes</taxon>
        <taxon>Branchiostomatidae</taxon>
        <taxon>Branchiostoma</taxon>
    </lineage>
</organism>
<dbReference type="Pfam" id="PF00057">
    <property type="entry name" value="Ldl_recept_a"/>
    <property type="match status" value="8"/>
</dbReference>
<dbReference type="SUPFAM" id="SSF57567">
    <property type="entry name" value="Serine protease inhibitors"/>
    <property type="match status" value="5"/>
</dbReference>
<evidence type="ECO:0000313" key="13">
    <source>
        <dbReference type="RefSeq" id="XP_035694119.1"/>
    </source>
</evidence>
<name>A0A9J7M4K2_BRAFL</name>
<dbReference type="SUPFAM" id="SSF57424">
    <property type="entry name" value="LDL receptor-like module"/>
    <property type="match status" value="8"/>
</dbReference>
<feature type="disulfide bond" evidence="10">
    <location>
        <begin position="1272"/>
        <end position="1287"/>
    </location>
</feature>
<feature type="disulfide bond" evidence="10">
    <location>
        <begin position="1296"/>
        <end position="1314"/>
    </location>
</feature>
<dbReference type="InterPro" id="IPR036084">
    <property type="entry name" value="Ser_inhib-like_sf"/>
</dbReference>
<dbReference type="SMART" id="SM00215">
    <property type="entry name" value="VWC_out"/>
    <property type="match status" value="4"/>
</dbReference>
<dbReference type="PRINTS" id="PR00261">
    <property type="entry name" value="LDLRECEPTOR"/>
</dbReference>
<dbReference type="GO" id="GO:0005576">
    <property type="term" value="C:extracellular region"/>
    <property type="evidence" value="ECO:0007669"/>
    <property type="project" value="UniProtKB-SubCell"/>
</dbReference>
<accession>A0A9J7M4K2</accession>
<dbReference type="PANTHER" id="PTHR11339">
    <property type="entry name" value="EXTRACELLULAR MATRIX GLYCOPROTEIN RELATED"/>
    <property type="match status" value="1"/>
</dbReference>
<dbReference type="Pfam" id="PF08742">
    <property type="entry name" value="C8"/>
    <property type="match status" value="3"/>
</dbReference>
<dbReference type="FunFam" id="4.10.400.10:FF:000034">
    <property type="entry name" value="Low-density lipoprotein receptor-related protein 2"/>
    <property type="match status" value="1"/>
</dbReference>
<feature type="disulfide bond" evidence="10">
    <location>
        <begin position="1141"/>
        <end position="1159"/>
    </location>
</feature>
<dbReference type="InterPro" id="IPR001007">
    <property type="entry name" value="VWF_dom"/>
</dbReference>
<dbReference type="CDD" id="cd00112">
    <property type="entry name" value="LDLa"/>
    <property type="match status" value="8"/>
</dbReference>
<evidence type="ECO:0000259" key="11">
    <source>
        <dbReference type="PROSITE" id="PS51233"/>
    </source>
</evidence>
<keyword evidence="4" id="KW-0732">Signal</keyword>
<dbReference type="InterPro" id="IPR050780">
    <property type="entry name" value="Mucin_vWF_Thrombospondin_sf"/>
</dbReference>
<dbReference type="FunFam" id="4.10.400.10:FF:000113">
    <property type="entry name" value="Low-density lipoprotein receptor-related protein 8"/>
    <property type="match status" value="1"/>
</dbReference>
<evidence type="ECO:0000256" key="3">
    <source>
        <dbReference type="ARBA" id="ARBA00022536"/>
    </source>
</evidence>
<proteinExistence type="predicted"/>
<evidence type="ECO:0000256" key="2">
    <source>
        <dbReference type="ARBA" id="ARBA00022525"/>
    </source>
</evidence>
<dbReference type="InterPro" id="IPR002919">
    <property type="entry name" value="TIL_dom"/>
</dbReference>
<dbReference type="PROSITE" id="PS51233">
    <property type="entry name" value="VWFD"/>
    <property type="match status" value="3"/>
</dbReference>
<feature type="disulfide bond" evidence="10">
    <location>
        <begin position="1461"/>
        <end position="1476"/>
    </location>
</feature>
<reference evidence="13" key="2">
    <citation type="submission" date="2025-08" db="UniProtKB">
        <authorList>
            <consortium name="RefSeq"/>
        </authorList>
    </citation>
    <scope>IDENTIFICATION</scope>
    <source>
        <strain evidence="13">S238N-H82</strain>
        <tissue evidence="13">Testes</tissue>
    </source>
</reference>
<dbReference type="GO" id="GO:0007155">
    <property type="term" value="P:cell adhesion"/>
    <property type="evidence" value="ECO:0007669"/>
    <property type="project" value="UniProtKB-KW"/>
</dbReference>
<dbReference type="InterPro" id="IPR002172">
    <property type="entry name" value="LDrepeatLR_classA_rpt"/>
</dbReference>
<dbReference type="OMA" id="CEENFRY"/>
<keyword evidence="6" id="KW-0106">Calcium</keyword>
<dbReference type="SMART" id="SM00192">
    <property type="entry name" value="LDLa"/>
    <property type="match status" value="9"/>
</dbReference>
<feature type="domain" description="VWFD" evidence="11">
    <location>
        <begin position="1"/>
        <end position="118"/>
    </location>
</feature>
<evidence type="ECO:0000256" key="7">
    <source>
        <dbReference type="ARBA" id="ARBA00022889"/>
    </source>
</evidence>
<dbReference type="Pfam" id="PF01826">
    <property type="entry name" value="TIL"/>
    <property type="match status" value="4"/>
</dbReference>
<dbReference type="InterPro" id="IPR036383">
    <property type="entry name" value="TSP1_rpt_sf"/>
</dbReference>
<evidence type="ECO:0000256" key="6">
    <source>
        <dbReference type="ARBA" id="ARBA00022837"/>
    </source>
</evidence>
<dbReference type="InterPro" id="IPR001846">
    <property type="entry name" value="VWF_type-D"/>
</dbReference>
<feature type="domain" description="VWFD" evidence="11">
    <location>
        <begin position="769"/>
        <end position="940"/>
    </location>
</feature>
<dbReference type="PROSITE" id="PS50068">
    <property type="entry name" value="LDLRA_2"/>
    <property type="match status" value="8"/>
</dbReference>
<dbReference type="Gene3D" id="4.10.400.10">
    <property type="entry name" value="Low-density Lipoprotein Receptor"/>
    <property type="match status" value="8"/>
</dbReference>
<dbReference type="OrthoDB" id="160294at2759"/>
<keyword evidence="12" id="KW-1185">Reference proteome</keyword>
<feature type="disulfide bond" evidence="10">
    <location>
        <begin position="1180"/>
        <end position="1198"/>
    </location>
</feature>
<protein>
    <submittedName>
        <fullName evidence="13">SCO-spondin-like</fullName>
    </submittedName>
</protein>
<dbReference type="KEGG" id="bfo:118428214"/>
<keyword evidence="8 10" id="KW-1015">Disulfide bond</keyword>
<dbReference type="GeneID" id="118428214"/>
<feature type="disulfide bond" evidence="10">
    <location>
        <begin position="1384"/>
        <end position="1402"/>
    </location>
</feature>
<dbReference type="RefSeq" id="XP_035694119.1">
    <property type="nucleotide sequence ID" value="XM_035838226.1"/>
</dbReference>
<keyword evidence="7" id="KW-0130">Cell adhesion</keyword>
<keyword evidence="5" id="KW-0677">Repeat</keyword>
<dbReference type="PROSITE" id="PS01209">
    <property type="entry name" value="LDLRA_1"/>
    <property type="match status" value="6"/>
</dbReference>
<feature type="disulfide bond" evidence="10">
    <location>
        <begin position="1192"/>
        <end position="1207"/>
    </location>
</feature>
<dbReference type="InterPro" id="IPR014853">
    <property type="entry name" value="VWF/SSPO/ZAN-like_Cys-rich_dom"/>
</dbReference>
<evidence type="ECO:0000256" key="9">
    <source>
        <dbReference type="ARBA" id="ARBA00023180"/>
    </source>
</evidence>
<dbReference type="CDD" id="cd19941">
    <property type="entry name" value="TIL"/>
    <property type="match status" value="5"/>
</dbReference>
<evidence type="ECO:0000256" key="8">
    <source>
        <dbReference type="ARBA" id="ARBA00023157"/>
    </source>
</evidence>
<feature type="disulfide bond" evidence="10">
    <location>
        <begin position="1153"/>
        <end position="1168"/>
    </location>
</feature>
<gene>
    <name evidence="13" type="primary">LOC118428214</name>
</gene>
<evidence type="ECO:0000256" key="10">
    <source>
        <dbReference type="PROSITE-ProRule" id="PRU00124"/>
    </source>
</evidence>
<dbReference type="SUPFAM" id="SSF57603">
    <property type="entry name" value="FnI-like domain"/>
    <property type="match status" value="1"/>
</dbReference>
<dbReference type="SMART" id="SM00209">
    <property type="entry name" value="TSP1"/>
    <property type="match status" value="3"/>
</dbReference>
<feature type="disulfide bond" evidence="10">
    <location>
        <begin position="1377"/>
        <end position="1389"/>
    </location>
</feature>
<evidence type="ECO:0000256" key="4">
    <source>
        <dbReference type="ARBA" id="ARBA00022729"/>
    </source>
</evidence>
<dbReference type="PANTHER" id="PTHR11339:SF396">
    <property type="entry name" value="SCO-SPONDIN"/>
    <property type="match status" value="1"/>
</dbReference>
<feature type="disulfide bond" evidence="10">
    <location>
        <begin position="1212"/>
        <end position="1224"/>
    </location>
</feature>
<reference evidence="12" key="1">
    <citation type="journal article" date="2020" name="Nat. Ecol. Evol.">
        <title>Deeply conserved synteny resolves early events in vertebrate evolution.</title>
        <authorList>
            <person name="Simakov O."/>
            <person name="Marletaz F."/>
            <person name="Yue J.X."/>
            <person name="O'Connell B."/>
            <person name="Jenkins J."/>
            <person name="Brandt A."/>
            <person name="Calef R."/>
            <person name="Tung C.H."/>
            <person name="Huang T.K."/>
            <person name="Schmutz J."/>
            <person name="Satoh N."/>
            <person name="Yu J.K."/>
            <person name="Putnam N.H."/>
            <person name="Green R.E."/>
            <person name="Rokhsar D.S."/>
        </authorList>
    </citation>
    <scope>NUCLEOTIDE SEQUENCE [LARGE SCALE GENOMIC DNA]</scope>
    <source>
        <strain evidence="12">S238N-H82</strain>
    </source>
</reference>
<feature type="disulfide bond" evidence="10">
    <location>
        <begin position="1134"/>
        <end position="1146"/>
    </location>
</feature>
<keyword evidence="3" id="KW-0245">EGF-like domain</keyword>
<dbReference type="FunFam" id="2.10.25.10:FF:000055">
    <property type="entry name" value="alpha-tectorin isoform X1"/>
    <property type="match status" value="1"/>
</dbReference>
<evidence type="ECO:0000256" key="1">
    <source>
        <dbReference type="ARBA" id="ARBA00004613"/>
    </source>
</evidence>
<dbReference type="InterPro" id="IPR023415">
    <property type="entry name" value="LDLR_class-A_CS"/>
</dbReference>
<dbReference type="SMART" id="SM00214">
    <property type="entry name" value="VWC"/>
    <property type="match status" value="4"/>
</dbReference>
<feature type="disulfide bond" evidence="10">
    <location>
        <begin position="1219"/>
        <end position="1237"/>
    </location>
</feature>
<dbReference type="Pfam" id="PF00090">
    <property type="entry name" value="TSP_1"/>
    <property type="match status" value="3"/>
</dbReference>
<feature type="disulfide bond" evidence="10">
    <location>
        <begin position="1173"/>
        <end position="1185"/>
    </location>
</feature>
<evidence type="ECO:0000313" key="12">
    <source>
        <dbReference type="Proteomes" id="UP000001554"/>
    </source>
</evidence>
<evidence type="ECO:0000256" key="5">
    <source>
        <dbReference type="ARBA" id="ARBA00022737"/>
    </source>
</evidence>
<dbReference type="Pfam" id="PF00094">
    <property type="entry name" value="VWD"/>
    <property type="match status" value="3"/>
</dbReference>
<dbReference type="InterPro" id="IPR000884">
    <property type="entry name" value="TSP1_rpt"/>
</dbReference>
<dbReference type="PROSITE" id="PS50092">
    <property type="entry name" value="TSP1"/>
    <property type="match status" value="3"/>
</dbReference>
<feature type="domain" description="VWFD" evidence="11">
    <location>
        <begin position="306"/>
        <end position="477"/>
    </location>
</feature>
<comment type="caution">
    <text evidence="10">Lacks conserved residue(s) required for the propagation of feature annotation.</text>
</comment>
<keyword evidence="2" id="KW-0964">Secreted</keyword>
<dbReference type="SMART" id="SM00832">
    <property type="entry name" value="C8"/>
    <property type="match status" value="3"/>
</dbReference>
<feature type="disulfide bond" evidence="10">
    <location>
        <begin position="1289"/>
        <end position="1301"/>
    </location>
</feature>
<dbReference type="InterPro" id="IPR036055">
    <property type="entry name" value="LDL_receptor-like_sf"/>
</dbReference>
<comment type="subcellular location">
    <subcellularLocation>
        <location evidence="1">Secreted</location>
    </subcellularLocation>
</comment>
<dbReference type="Gene3D" id="2.20.100.10">
    <property type="entry name" value="Thrombospondin type-1 (TSP1) repeat"/>
    <property type="match status" value="2"/>
</dbReference>
<dbReference type="SUPFAM" id="SSF82895">
    <property type="entry name" value="TSP-1 type 1 repeat"/>
    <property type="match status" value="2"/>
</dbReference>
<dbReference type="Gene3D" id="2.10.25.10">
    <property type="entry name" value="Laminin"/>
    <property type="match status" value="5"/>
</dbReference>
<dbReference type="SMART" id="SM00216">
    <property type="entry name" value="VWD"/>
    <property type="match status" value="2"/>
</dbReference>
<keyword evidence="9" id="KW-0325">Glycoprotein</keyword>
<dbReference type="Proteomes" id="UP000001554">
    <property type="component" value="Chromosome 1"/>
</dbReference>